<feature type="region of interest" description="Disordered" evidence="1">
    <location>
        <begin position="19"/>
        <end position="49"/>
    </location>
</feature>
<dbReference type="AlphaFoldDB" id="A0A0F8ZGV9"/>
<gene>
    <name evidence="2" type="ORF">LCGC14_2696710</name>
</gene>
<protein>
    <submittedName>
        <fullName evidence="2">Uncharacterized protein</fullName>
    </submittedName>
</protein>
<organism evidence="2">
    <name type="scientific">marine sediment metagenome</name>
    <dbReference type="NCBI Taxonomy" id="412755"/>
    <lineage>
        <taxon>unclassified sequences</taxon>
        <taxon>metagenomes</taxon>
        <taxon>ecological metagenomes</taxon>
    </lineage>
</organism>
<evidence type="ECO:0000256" key="1">
    <source>
        <dbReference type="SAM" id="MobiDB-lite"/>
    </source>
</evidence>
<proteinExistence type="predicted"/>
<comment type="caution">
    <text evidence="2">The sequence shown here is derived from an EMBL/GenBank/DDBJ whole genome shotgun (WGS) entry which is preliminary data.</text>
</comment>
<accession>A0A0F8ZGV9</accession>
<reference evidence="2" key="1">
    <citation type="journal article" date="2015" name="Nature">
        <title>Complex archaea that bridge the gap between prokaryotes and eukaryotes.</title>
        <authorList>
            <person name="Spang A."/>
            <person name="Saw J.H."/>
            <person name="Jorgensen S.L."/>
            <person name="Zaremba-Niedzwiedzka K."/>
            <person name="Martijn J."/>
            <person name="Lind A.E."/>
            <person name="van Eijk R."/>
            <person name="Schleper C."/>
            <person name="Guy L."/>
            <person name="Ettema T.J."/>
        </authorList>
    </citation>
    <scope>NUCLEOTIDE SEQUENCE</scope>
</reference>
<sequence length="49" mass="5460">MVKTKIIRKKGDAIAMATKGRVTSQIKTQESSDKSRVNETNEDVPRILS</sequence>
<feature type="non-terminal residue" evidence="2">
    <location>
        <position position="49"/>
    </location>
</feature>
<dbReference type="EMBL" id="LAZR01047938">
    <property type="protein sequence ID" value="KKK93057.1"/>
    <property type="molecule type" value="Genomic_DNA"/>
</dbReference>
<name>A0A0F8ZGV9_9ZZZZ</name>
<evidence type="ECO:0000313" key="2">
    <source>
        <dbReference type="EMBL" id="KKK93057.1"/>
    </source>
</evidence>
<feature type="compositionally biased region" description="Basic and acidic residues" evidence="1">
    <location>
        <begin position="30"/>
        <end position="49"/>
    </location>
</feature>